<dbReference type="InterPro" id="IPR002076">
    <property type="entry name" value="ELO_fam"/>
</dbReference>
<evidence type="ECO:0000256" key="9">
    <source>
        <dbReference type="ARBA" id="ARBA00023098"/>
    </source>
</evidence>
<comment type="similarity">
    <text evidence="2">Belongs to the ELO family.</text>
</comment>
<dbReference type="PANTHER" id="PTHR11157">
    <property type="entry name" value="FATTY ACID ACYL TRANSFERASE-RELATED"/>
    <property type="match status" value="1"/>
</dbReference>
<evidence type="ECO:0000256" key="5">
    <source>
        <dbReference type="ARBA" id="ARBA00022679"/>
    </source>
</evidence>
<evidence type="ECO:0000256" key="3">
    <source>
        <dbReference type="ARBA" id="ARBA00012307"/>
    </source>
</evidence>
<feature type="transmembrane region" description="Helical" evidence="13">
    <location>
        <begin position="172"/>
        <end position="193"/>
    </location>
</feature>
<dbReference type="GO" id="GO:0005789">
    <property type="term" value="C:endoplasmic reticulum membrane"/>
    <property type="evidence" value="ECO:0007669"/>
    <property type="project" value="TreeGrafter"/>
</dbReference>
<feature type="transmembrane region" description="Helical" evidence="13">
    <location>
        <begin position="214"/>
        <end position="231"/>
    </location>
</feature>
<reference evidence="14" key="1">
    <citation type="submission" date="2020-06" db="EMBL/GenBank/DDBJ databases">
        <authorList>
            <person name="Li T."/>
            <person name="Hu X."/>
            <person name="Zhang T."/>
            <person name="Song X."/>
            <person name="Zhang H."/>
            <person name="Dai N."/>
            <person name="Sheng W."/>
            <person name="Hou X."/>
            <person name="Wei L."/>
        </authorList>
    </citation>
    <scope>NUCLEOTIDE SEQUENCE</scope>
    <source>
        <strain evidence="14">KEN8</strain>
        <tissue evidence="14">Leaf</tissue>
    </source>
</reference>
<dbReference type="GO" id="GO:0019367">
    <property type="term" value="P:fatty acid elongation, saturated fatty acid"/>
    <property type="evidence" value="ECO:0007669"/>
    <property type="project" value="TreeGrafter"/>
</dbReference>
<accession>A0AAW2QMC8</accession>
<evidence type="ECO:0000256" key="13">
    <source>
        <dbReference type="SAM" id="Phobius"/>
    </source>
</evidence>
<keyword evidence="6 13" id="KW-0812">Transmembrane</keyword>
<keyword evidence="8 13" id="KW-1133">Transmembrane helix</keyword>
<dbReference type="AlphaFoldDB" id="A0AAW2QMC8"/>
<feature type="transmembrane region" description="Helical" evidence="13">
    <location>
        <begin position="34"/>
        <end position="54"/>
    </location>
</feature>
<gene>
    <name evidence="14" type="ORF">Scaly_1126900</name>
</gene>
<dbReference type="EC" id="2.3.1.199" evidence="3"/>
<keyword evidence="7" id="KW-0276">Fatty acid metabolism</keyword>
<dbReference type="PROSITE" id="PS01188">
    <property type="entry name" value="ELO"/>
    <property type="match status" value="1"/>
</dbReference>
<comment type="catalytic activity">
    <reaction evidence="12">
        <text>a very-long-chain acyl-CoA + malonyl-CoA + H(+) = a very-long-chain 3-oxoacyl-CoA + CO2 + CoA</text>
        <dbReference type="Rhea" id="RHEA:32727"/>
        <dbReference type="ChEBI" id="CHEBI:15378"/>
        <dbReference type="ChEBI" id="CHEBI:16526"/>
        <dbReference type="ChEBI" id="CHEBI:57287"/>
        <dbReference type="ChEBI" id="CHEBI:57384"/>
        <dbReference type="ChEBI" id="CHEBI:90725"/>
        <dbReference type="ChEBI" id="CHEBI:90736"/>
        <dbReference type="EC" id="2.3.1.199"/>
    </reaction>
</comment>
<evidence type="ECO:0000256" key="6">
    <source>
        <dbReference type="ARBA" id="ARBA00022692"/>
    </source>
</evidence>
<name>A0AAW2QMC8_9LAMI</name>
<dbReference type="EMBL" id="JACGWM010000006">
    <property type="protein sequence ID" value="KAL0369080.1"/>
    <property type="molecule type" value="Genomic_DNA"/>
</dbReference>
<evidence type="ECO:0000256" key="1">
    <source>
        <dbReference type="ARBA" id="ARBA00004141"/>
    </source>
</evidence>
<evidence type="ECO:0000256" key="12">
    <source>
        <dbReference type="ARBA" id="ARBA00047375"/>
    </source>
</evidence>
<sequence length="282" mass="31435">MATLYRAVHYWLVDHPTITQYEWKPRQSPGASPLFLSITVTFYLSLTFLLLTATHPSHPPLAPSASPPSSTTPPLCLLSGVMAVGCALSVLHQTPPDNPSWWICFPAGSTTPRGPTFFWAHVFYFSKILEFVDTLLILLSGSRSRRLSFLHVYHHAVVPVMCYLWLAAAQTLMPVGLVTNAAVHVVMYAYYLLSAIGLRPGWKRMVTNCQITQFLYGYLVSGLMLYLHFTGSGCSGFWAWGFSTLFTTSLLALFVNFHLKNYAHARKMKPADGVVLGKDKRS</sequence>
<keyword evidence="10 13" id="KW-0472">Membrane</keyword>
<dbReference type="Pfam" id="PF01151">
    <property type="entry name" value="ELO"/>
    <property type="match status" value="1"/>
</dbReference>
<protein>
    <recommendedName>
        <fullName evidence="3">very-long-chain 3-oxoacyl-CoA synthase</fullName>
        <ecNumber evidence="3">2.3.1.199</ecNumber>
    </recommendedName>
</protein>
<keyword evidence="9" id="KW-0443">Lipid metabolism</keyword>
<evidence type="ECO:0000256" key="10">
    <source>
        <dbReference type="ARBA" id="ARBA00023136"/>
    </source>
</evidence>
<dbReference type="InterPro" id="IPR030457">
    <property type="entry name" value="ELO_CS"/>
</dbReference>
<comment type="caution">
    <text evidence="14">The sequence shown here is derived from an EMBL/GenBank/DDBJ whole genome shotgun (WGS) entry which is preliminary data.</text>
</comment>
<reference evidence="14" key="2">
    <citation type="journal article" date="2024" name="Plant">
        <title>Genomic evolution and insights into agronomic trait innovations of Sesamum species.</title>
        <authorList>
            <person name="Miao H."/>
            <person name="Wang L."/>
            <person name="Qu L."/>
            <person name="Liu H."/>
            <person name="Sun Y."/>
            <person name="Le M."/>
            <person name="Wang Q."/>
            <person name="Wei S."/>
            <person name="Zheng Y."/>
            <person name="Lin W."/>
            <person name="Duan Y."/>
            <person name="Cao H."/>
            <person name="Xiong S."/>
            <person name="Wang X."/>
            <person name="Wei L."/>
            <person name="Li C."/>
            <person name="Ma Q."/>
            <person name="Ju M."/>
            <person name="Zhao R."/>
            <person name="Li G."/>
            <person name="Mu C."/>
            <person name="Tian Q."/>
            <person name="Mei H."/>
            <person name="Zhang T."/>
            <person name="Gao T."/>
            <person name="Zhang H."/>
        </authorList>
    </citation>
    <scope>NUCLEOTIDE SEQUENCE</scope>
    <source>
        <tissue evidence="14">Leaf</tissue>
    </source>
</reference>
<comment type="subcellular location">
    <subcellularLocation>
        <location evidence="1">Membrane</location>
        <topology evidence="1">Multi-pass membrane protein</topology>
    </subcellularLocation>
</comment>
<evidence type="ECO:0000256" key="2">
    <source>
        <dbReference type="ARBA" id="ARBA00007263"/>
    </source>
</evidence>
<keyword evidence="5" id="KW-0808">Transferase</keyword>
<evidence type="ECO:0000313" key="14">
    <source>
        <dbReference type="EMBL" id="KAL0369080.1"/>
    </source>
</evidence>
<dbReference type="GO" id="GO:0042761">
    <property type="term" value="P:very long-chain fatty acid biosynthetic process"/>
    <property type="evidence" value="ECO:0007669"/>
    <property type="project" value="TreeGrafter"/>
</dbReference>
<feature type="transmembrane region" description="Helical" evidence="13">
    <location>
        <begin position="118"/>
        <end position="140"/>
    </location>
</feature>
<evidence type="ECO:0000256" key="8">
    <source>
        <dbReference type="ARBA" id="ARBA00022989"/>
    </source>
</evidence>
<evidence type="ECO:0000256" key="4">
    <source>
        <dbReference type="ARBA" id="ARBA00022516"/>
    </source>
</evidence>
<feature type="transmembrane region" description="Helical" evidence="13">
    <location>
        <begin position="147"/>
        <end position="166"/>
    </location>
</feature>
<proteinExistence type="inferred from homology"/>
<dbReference type="GO" id="GO:0034626">
    <property type="term" value="P:fatty acid elongation, polyunsaturated fatty acid"/>
    <property type="evidence" value="ECO:0007669"/>
    <property type="project" value="TreeGrafter"/>
</dbReference>
<keyword evidence="11" id="KW-0275">Fatty acid biosynthesis</keyword>
<dbReference type="GO" id="GO:0030148">
    <property type="term" value="P:sphingolipid biosynthetic process"/>
    <property type="evidence" value="ECO:0007669"/>
    <property type="project" value="TreeGrafter"/>
</dbReference>
<dbReference type="GO" id="GO:0034625">
    <property type="term" value="P:fatty acid elongation, monounsaturated fatty acid"/>
    <property type="evidence" value="ECO:0007669"/>
    <property type="project" value="TreeGrafter"/>
</dbReference>
<dbReference type="PANTHER" id="PTHR11157:SF134">
    <property type="entry name" value="ELONGATION OF FATTY ACIDS PROTEIN 1-RELATED"/>
    <property type="match status" value="1"/>
</dbReference>
<keyword evidence="4" id="KW-0444">Lipid biosynthesis</keyword>
<feature type="transmembrane region" description="Helical" evidence="13">
    <location>
        <begin position="237"/>
        <end position="259"/>
    </location>
</feature>
<dbReference type="GO" id="GO:0009922">
    <property type="term" value="F:fatty acid elongase activity"/>
    <property type="evidence" value="ECO:0007669"/>
    <property type="project" value="UniProtKB-EC"/>
</dbReference>
<organism evidence="14">
    <name type="scientific">Sesamum calycinum</name>
    <dbReference type="NCBI Taxonomy" id="2727403"/>
    <lineage>
        <taxon>Eukaryota</taxon>
        <taxon>Viridiplantae</taxon>
        <taxon>Streptophyta</taxon>
        <taxon>Embryophyta</taxon>
        <taxon>Tracheophyta</taxon>
        <taxon>Spermatophyta</taxon>
        <taxon>Magnoliopsida</taxon>
        <taxon>eudicotyledons</taxon>
        <taxon>Gunneridae</taxon>
        <taxon>Pentapetalae</taxon>
        <taxon>asterids</taxon>
        <taxon>lamiids</taxon>
        <taxon>Lamiales</taxon>
        <taxon>Pedaliaceae</taxon>
        <taxon>Sesamum</taxon>
    </lineage>
</organism>
<evidence type="ECO:0000256" key="7">
    <source>
        <dbReference type="ARBA" id="ARBA00022832"/>
    </source>
</evidence>
<evidence type="ECO:0000256" key="11">
    <source>
        <dbReference type="ARBA" id="ARBA00023160"/>
    </source>
</evidence>